<dbReference type="OrthoDB" id="2351919at2"/>
<dbReference type="SUPFAM" id="SSF81301">
    <property type="entry name" value="Nucleotidyltransferase"/>
    <property type="match status" value="1"/>
</dbReference>
<protein>
    <recommendedName>
        <fullName evidence="3">Nucleotidyl transferase AbiEii/AbiGii toxin family protein</fullName>
    </recommendedName>
</protein>
<dbReference type="Gene3D" id="3.30.460.40">
    <property type="match status" value="1"/>
</dbReference>
<dbReference type="InterPro" id="IPR043519">
    <property type="entry name" value="NT_sf"/>
</dbReference>
<evidence type="ECO:0000313" key="2">
    <source>
        <dbReference type="Proteomes" id="UP000266328"/>
    </source>
</evidence>
<sequence>MLFDTLLDIARPLNRAGVHWGIGASVLLYYHGLVDTPHDIDIMTGETDADMVASILDGLGNEALGDPGRSLYSTSRFLEYVVDETDVDVMAGFAIKHANGTYVFPFDDRSVAMTRTVDDVIIPLTCLEDWYVLYQLMPGREAKVRLIEDRLLNSGSVDLSVLDRALARELPPYVHSRTAQLAAFCHSFNR</sequence>
<name>A0A398CW15_9BACT</name>
<proteinExistence type="predicted"/>
<evidence type="ECO:0008006" key="3">
    <source>
        <dbReference type="Google" id="ProtNLM"/>
    </source>
</evidence>
<dbReference type="Proteomes" id="UP000266328">
    <property type="component" value="Unassembled WGS sequence"/>
</dbReference>
<dbReference type="RefSeq" id="WP_119089672.1">
    <property type="nucleotide sequence ID" value="NZ_QXIS01000036.1"/>
</dbReference>
<evidence type="ECO:0000313" key="1">
    <source>
        <dbReference type="EMBL" id="RIE05509.1"/>
    </source>
</evidence>
<dbReference type="AlphaFoldDB" id="A0A398CW15"/>
<keyword evidence="2" id="KW-1185">Reference proteome</keyword>
<comment type="caution">
    <text evidence="1">The sequence shown here is derived from an EMBL/GenBank/DDBJ whole genome shotgun (WGS) entry which is preliminary data.</text>
</comment>
<reference evidence="1 2" key="1">
    <citation type="submission" date="2018-09" db="EMBL/GenBank/DDBJ databases">
        <title>Discovery and Ecogenomic Context for Candidatus Cryosericales, a Global Caldiserica Order Active in Thawing Permafrost.</title>
        <authorList>
            <person name="Martinez M.A."/>
            <person name="Woodcroft B.J."/>
            <person name="Ignacio Espinoza J.C."/>
            <person name="Zayed A."/>
            <person name="Singleton C.M."/>
            <person name="Boyd J."/>
            <person name="Li Y.-F."/>
            <person name="Purvine S."/>
            <person name="Maughan H."/>
            <person name="Hodgkins S.B."/>
            <person name="Anderson D."/>
            <person name="Sederholm M."/>
            <person name="Temperton B."/>
            <person name="Saleska S.R."/>
            <person name="Tyson G.W."/>
            <person name="Rich V.I."/>
        </authorList>
    </citation>
    <scope>NUCLEOTIDE SEQUENCE [LARGE SCALE GENOMIC DNA]</scope>
    <source>
        <strain evidence="1 2">SMC7</strain>
    </source>
</reference>
<organism evidence="1 2">
    <name type="scientific">Candidatus Cryosericum terrychapinii</name>
    <dbReference type="NCBI Taxonomy" id="2290919"/>
    <lineage>
        <taxon>Bacteria</taxon>
        <taxon>Pseudomonadati</taxon>
        <taxon>Caldisericota/Cryosericota group</taxon>
        <taxon>Candidatus Cryosericota</taxon>
        <taxon>Candidatus Cryosericia</taxon>
        <taxon>Candidatus Cryosericales</taxon>
        <taxon>Candidatus Cryosericaceae</taxon>
        <taxon>Candidatus Cryosericum</taxon>
    </lineage>
</organism>
<gene>
    <name evidence="1" type="ORF">SMC7_07185</name>
</gene>
<dbReference type="EMBL" id="QXIS01000036">
    <property type="protein sequence ID" value="RIE05509.1"/>
    <property type="molecule type" value="Genomic_DNA"/>
</dbReference>
<accession>A0A398CW15</accession>